<dbReference type="Proteomes" id="UP001408356">
    <property type="component" value="Unassembled WGS sequence"/>
</dbReference>
<dbReference type="EMBL" id="JARVKF010000320">
    <property type="protein sequence ID" value="KAK9419480.1"/>
    <property type="molecule type" value="Genomic_DNA"/>
</dbReference>
<keyword evidence="3" id="KW-1185">Reference proteome</keyword>
<accession>A0ABR2UXU8</accession>
<feature type="region of interest" description="Disordered" evidence="1">
    <location>
        <begin position="1"/>
        <end position="67"/>
    </location>
</feature>
<feature type="compositionally biased region" description="Basic and acidic residues" evidence="1">
    <location>
        <begin position="1"/>
        <end position="25"/>
    </location>
</feature>
<protein>
    <submittedName>
        <fullName evidence="2">Uncharacterized protein</fullName>
    </submittedName>
</protein>
<name>A0ABR2UXU8_9PEZI</name>
<proteinExistence type="predicted"/>
<feature type="region of interest" description="Disordered" evidence="1">
    <location>
        <begin position="228"/>
        <end position="338"/>
    </location>
</feature>
<evidence type="ECO:0000256" key="1">
    <source>
        <dbReference type="SAM" id="MobiDB-lite"/>
    </source>
</evidence>
<feature type="compositionally biased region" description="Low complexity" evidence="1">
    <location>
        <begin position="272"/>
        <end position="284"/>
    </location>
</feature>
<comment type="caution">
    <text evidence="2">The sequence shown here is derived from an EMBL/GenBank/DDBJ whole genome shotgun (WGS) entry which is preliminary data.</text>
</comment>
<feature type="compositionally biased region" description="Basic and acidic residues" evidence="1">
    <location>
        <begin position="299"/>
        <end position="322"/>
    </location>
</feature>
<gene>
    <name evidence="2" type="ORF">SUNI508_07455</name>
</gene>
<evidence type="ECO:0000313" key="3">
    <source>
        <dbReference type="Proteomes" id="UP001408356"/>
    </source>
</evidence>
<sequence>MADHQARDFELEREARKSSEVDGKVEQQSGESHLIRQQNQYSSQLVEENKSTRKSTPATPIEARSKVELIGRNDGHRAPPAASWITDEELWFMDWAFRDTVKELLGRGIKFELARFQGCPNFPPLLLDRGYGVALCIRRTKAVRDAGPIRFNSEGDEVFVEKLHNLAFDIRMAKFRHRDLIWSIRITTFFARNHPANAPRWWSPRAELDSEECEFALALPQPEMLHAQEAGTSGSENALPGAPPRKQPHRRATGSSSPIGTAVSLVSGPGSGTSMAGASASLRISETRRSSRTYSSKPDLQRGKLEQDWRDLHSPRHGRNEASYKTTITQRPRWRPAG</sequence>
<evidence type="ECO:0000313" key="2">
    <source>
        <dbReference type="EMBL" id="KAK9419480.1"/>
    </source>
</evidence>
<reference evidence="2 3" key="1">
    <citation type="journal article" date="2024" name="J. Plant Pathol.">
        <title>Sequence and assembly of the genome of Seiridium unicorne, isolate CBS 538.82, causal agent of cypress canker disease.</title>
        <authorList>
            <person name="Scali E."/>
            <person name="Rocca G.D."/>
            <person name="Danti R."/>
            <person name="Garbelotto M."/>
            <person name="Barberini S."/>
            <person name="Baroncelli R."/>
            <person name="Emiliani G."/>
        </authorList>
    </citation>
    <scope>NUCLEOTIDE SEQUENCE [LARGE SCALE GENOMIC DNA]</scope>
    <source>
        <strain evidence="2 3">BM-138-508</strain>
    </source>
</reference>
<organism evidence="2 3">
    <name type="scientific">Seiridium unicorne</name>
    <dbReference type="NCBI Taxonomy" id="138068"/>
    <lineage>
        <taxon>Eukaryota</taxon>
        <taxon>Fungi</taxon>
        <taxon>Dikarya</taxon>
        <taxon>Ascomycota</taxon>
        <taxon>Pezizomycotina</taxon>
        <taxon>Sordariomycetes</taxon>
        <taxon>Xylariomycetidae</taxon>
        <taxon>Amphisphaeriales</taxon>
        <taxon>Sporocadaceae</taxon>
        <taxon>Seiridium</taxon>
    </lineage>
</organism>
<feature type="compositionally biased region" description="Polar residues" evidence="1">
    <location>
        <begin position="26"/>
        <end position="46"/>
    </location>
</feature>